<proteinExistence type="predicted"/>
<feature type="transmembrane region" description="Helical" evidence="2">
    <location>
        <begin position="57"/>
        <end position="74"/>
    </location>
</feature>
<feature type="transmembrane region" description="Helical" evidence="2">
    <location>
        <begin position="34"/>
        <end position="51"/>
    </location>
</feature>
<dbReference type="RefSeq" id="WP_133867327.1">
    <property type="nucleotide sequence ID" value="NZ_SOAU01000001.1"/>
</dbReference>
<dbReference type="AlphaFoldDB" id="A0A4R7HV48"/>
<comment type="caution">
    <text evidence="3">The sequence shown here is derived from an EMBL/GenBank/DDBJ whole genome shotgun (WGS) entry which is preliminary data.</text>
</comment>
<dbReference type="Proteomes" id="UP000294558">
    <property type="component" value="Unassembled WGS sequence"/>
</dbReference>
<keyword evidence="4" id="KW-1185">Reference proteome</keyword>
<feature type="region of interest" description="Disordered" evidence="1">
    <location>
        <begin position="78"/>
        <end position="99"/>
    </location>
</feature>
<evidence type="ECO:0000313" key="3">
    <source>
        <dbReference type="EMBL" id="TDT14812.1"/>
    </source>
</evidence>
<sequence length="99" mass="11145">MSARPAGDPTLRWNERAYGSWDEMPMGDGRHRRLAIVYLAATAVCLLGGALFHPFFLALALLFAALGAVEYAMWRRSRPTSRIPDYRQPEPAEIDLEQP</sequence>
<accession>A0A4R7HV48</accession>
<organism evidence="3 4">
    <name type="scientific">Ilumatobacter fluminis</name>
    <dbReference type="NCBI Taxonomy" id="467091"/>
    <lineage>
        <taxon>Bacteria</taxon>
        <taxon>Bacillati</taxon>
        <taxon>Actinomycetota</taxon>
        <taxon>Acidimicrobiia</taxon>
        <taxon>Acidimicrobiales</taxon>
        <taxon>Ilumatobacteraceae</taxon>
        <taxon>Ilumatobacter</taxon>
    </lineage>
</organism>
<evidence type="ECO:0000256" key="2">
    <source>
        <dbReference type="SAM" id="Phobius"/>
    </source>
</evidence>
<evidence type="ECO:0000313" key="4">
    <source>
        <dbReference type="Proteomes" id="UP000294558"/>
    </source>
</evidence>
<keyword evidence="2" id="KW-0812">Transmembrane</keyword>
<name>A0A4R7HV48_9ACTN</name>
<reference evidence="3 4" key="1">
    <citation type="submission" date="2019-03" db="EMBL/GenBank/DDBJ databases">
        <title>Sequencing the genomes of 1000 actinobacteria strains.</title>
        <authorList>
            <person name="Klenk H.-P."/>
        </authorList>
    </citation>
    <scope>NUCLEOTIDE SEQUENCE [LARGE SCALE GENOMIC DNA]</scope>
    <source>
        <strain evidence="3 4">DSM 18936</strain>
    </source>
</reference>
<evidence type="ECO:0000256" key="1">
    <source>
        <dbReference type="SAM" id="MobiDB-lite"/>
    </source>
</evidence>
<dbReference type="EMBL" id="SOAU01000001">
    <property type="protein sequence ID" value="TDT14812.1"/>
    <property type="molecule type" value="Genomic_DNA"/>
</dbReference>
<protein>
    <submittedName>
        <fullName evidence="3">Uncharacterized protein</fullName>
    </submittedName>
</protein>
<keyword evidence="2" id="KW-0472">Membrane</keyword>
<keyword evidence="2" id="KW-1133">Transmembrane helix</keyword>
<gene>
    <name evidence="3" type="ORF">BDK89_0369</name>
</gene>